<gene>
    <name evidence="1" type="ORF">FPE01S_03_01500</name>
</gene>
<dbReference type="STRING" id="1220578.FPE01S_03_01500"/>
<dbReference type="AlphaFoldDB" id="A0A0E9N364"/>
<dbReference type="Proteomes" id="UP000033121">
    <property type="component" value="Unassembled WGS sequence"/>
</dbReference>
<protein>
    <submittedName>
        <fullName evidence="1">Uncharacterized protein</fullName>
    </submittedName>
</protein>
<evidence type="ECO:0000313" key="2">
    <source>
        <dbReference type="Proteomes" id="UP000033121"/>
    </source>
</evidence>
<reference evidence="1 2" key="1">
    <citation type="submission" date="2015-04" db="EMBL/GenBank/DDBJ databases">
        <title>Whole genome shotgun sequence of Flavihumibacter petaseus NBRC 106054.</title>
        <authorList>
            <person name="Miyazawa S."/>
            <person name="Hosoyama A."/>
            <person name="Hashimoto M."/>
            <person name="Noguchi M."/>
            <person name="Tsuchikane K."/>
            <person name="Ohji S."/>
            <person name="Yamazoe A."/>
            <person name="Ichikawa N."/>
            <person name="Kimura A."/>
            <person name="Fujita N."/>
        </authorList>
    </citation>
    <scope>NUCLEOTIDE SEQUENCE [LARGE SCALE GENOMIC DNA]</scope>
    <source>
        <strain evidence="1 2">NBRC 106054</strain>
    </source>
</reference>
<sequence length="195" mass="22125">MPTYGFVPDMRPRMTDTELINLCKDRQAPLDFEKHPIWVVGLRGYYLQSMGDPTRNDRGIYDDALFIITNRIFLAFNANTDPAVYKKGMPTLLPGIWTVYRLDDHRPVSGAPHYPALCQRGGPVTVERDQTGPDTGNHGINIHRGGYEKVSSVGCQTIYPDQWKEFINTVTALAQEYFGKEWKSTDIPYNLLKVG</sequence>
<dbReference type="RefSeq" id="WP_046370083.1">
    <property type="nucleotide sequence ID" value="NZ_BBWV01000003.1"/>
</dbReference>
<evidence type="ECO:0000313" key="1">
    <source>
        <dbReference type="EMBL" id="GAO44111.1"/>
    </source>
</evidence>
<organism evidence="1 2">
    <name type="scientific">Flavihumibacter petaseus NBRC 106054</name>
    <dbReference type="NCBI Taxonomy" id="1220578"/>
    <lineage>
        <taxon>Bacteria</taxon>
        <taxon>Pseudomonadati</taxon>
        <taxon>Bacteroidota</taxon>
        <taxon>Chitinophagia</taxon>
        <taxon>Chitinophagales</taxon>
        <taxon>Chitinophagaceae</taxon>
        <taxon>Flavihumibacter</taxon>
    </lineage>
</organism>
<name>A0A0E9N364_9BACT</name>
<dbReference type="EMBL" id="BBWV01000003">
    <property type="protein sequence ID" value="GAO44111.1"/>
    <property type="molecule type" value="Genomic_DNA"/>
</dbReference>
<accession>A0A0E9N364</accession>
<comment type="caution">
    <text evidence="1">The sequence shown here is derived from an EMBL/GenBank/DDBJ whole genome shotgun (WGS) entry which is preliminary data.</text>
</comment>
<keyword evidence="2" id="KW-1185">Reference proteome</keyword>
<proteinExistence type="predicted"/>